<protein>
    <submittedName>
        <fullName evidence="1">Secreted protein</fullName>
    </submittedName>
</protein>
<accession>A0A0M3KH43</accession>
<sequence length="114" mass="12246">LNWAEKLRLVLPELPGLVLPELPELVLPELPELVLPGLPELLLPGLPELLLPGLPGLGLPQRFWESLWEIKGSGAEGGKFPVGKNLWDVSLEKKEGSPTGCTSICAFCCSATGR</sequence>
<evidence type="ECO:0000313" key="1">
    <source>
        <dbReference type="WBParaSite" id="ASIM_0002030701-mRNA-1"/>
    </source>
</evidence>
<proteinExistence type="predicted"/>
<dbReference type="AlphaFoldDB" id="A0A0M3KH43"/>
<reference evidence="1" key="1">
    <citation type="submission" date="2017-02" db="UniProtKB">
        <authorList>
            <consortium name="WormBaseParasite"/>
        </authorList>
    </citation>
    <scope>IDENTIFICATION</scope>
</reference>
<organism evidence="1">
    <name type="scientific">Anisakis simplex</name>
    <name type="common">Herring worm</name>
    <dbReference type="NCBI Taxonomy" id="6269"/>
    <lineage>
        <taxon>Eukaryota</taxon>
        <taxon>Metazoa</taxon>
        <taxon>Ecdysozoa</taxon>
        <taxon>Nematoda</taxon>
        <taxon>Chromadorea</taxon>
        <taxon>Rhabditida</taxon>
        <taxon>Spirurina</taxon>
        <taxon>Ascaridomorpha</taxon>
        <taxon>Ascaridoidea</taxon>
        <taxon>Anisakidae</taxon>
        <taxon>Anisakis</taxon>
        <taxon>Anisakis simplex complex</taxon>
    </lineage>
</organism>
<dbReference type="WBParaSite" id="ASIM_0002030701-mRNA-1">
    <property type="protein sequence ID" value="ASIM_0002030701-mRNA-1"/>
    <property type="gene ID" value="ASIM_0002030701"/>
</dbReference>
<name>A0A0M3KH43_ANISI</name>